<dbReference type="EMBL" id="UINC01073623">
    <property type="protein sequence ID" value="SVC10152.1"/>
    <property type="molecule type" value="Genomic_DNA"/>
</dbReference>
<reference evidence="1" key="1">
    <citation type="submission" date="2018-05" db="EMBL/GenBank/DDBJ databases">
        <authorList>
            <person name="Lanie J.A."/>
            <person name="Ng W.-L."/>
            <person name="Kazmierczak K.M."/>
            <person name="Andrzejewski T.M."/>
            <person name="Davidsen T.M."/>
            <person name="Wayne K.J."/>
            <person name="Tettelin H."/>
            <person name="Glass J.I."/>
            <person name="Rusch D."/>
            <person name="Podicherti R."/>
            <person name="Tsui H.-C.T."/>
            <person name="Winkler M.E."/>
        </authorList>
    </citation>
    <scope>NUCLEOTIDE SEQUENCE</scope>
</reference>
<accession>A0A382JFL2</accession>
<gene>
    <name evidence="1" type="ORF">METZ01_LOCUS263006</name>
</gene>
<dbReference type="AlphaFoldDB" id="A0A382JFL2"/>
<proteinExistence type="predicted"/>
<sequence length="25" mass="3105">LEAKKEQTLSCKRYQRQNLLNRWVV</sequence>
<feature type="non-terminal residue" evidence="1">
    <location>
        <position position="25"/>
    </location>
</feature>
<feature type="non-terminal residue" evidence="1">
    <location>
        <position position="1"/>
    </location>
</feature>
<name>A0A382JFL2_9ZZZZ</name>
<protein>
    <submittedName>
        <fullName evidence="1">Uncharacterized protein</fullName>
    </submittedName>
</protein>
<evidence type="ECO:0000313" key="1">
    <source>
        <dbReference type="EMBL" id="SVC10152.1"/>
    </source>
</evidence>
<organism evidence="1">
    <name type="scientific">marine metagenome</name>
    <dbReference type="NCBI Taxonomy" id="408172"/>
    <lineage>
        <taxon>unclassified sequences</taxon>
        <taxon>metagenomes</taxon>
        <taxon>ecological metagenomes</taxon>
    </lineage>
</organism>